<dbReference type="EMBL" id="MFAB01000004">
    <property type="protein sequence ID" value="OGD69272.1"/>
    <property type="molecule type" value="Genomic_DNA"/>
</dbReference>
<name>A0A1F5EPE6_9BACT</name>
<feature type="transmembrane region" description="Helical" evidence="1">
    <location>
        <begin position="63"/>
        <end position="85"/>
    </location>
</feature>
<dbReference type="AlphaFoldDB" id="A0A1F5EPE6"/>
<keyword evidence="1" id="KW-1133">Transmembrane helix</keyword>
<keyword evidence="1" id="KW-0812">Transmembrane</keyword>
<evidence type="ECO:0000313" key="2">
    <source>
        <dbReference type="EMBL" id="OGD69272.1"/>
    </source>
</evidence>
<sequence>MRISLSKIYSLGLWGILSIPVLAKAWSPLNPSIVPNCARTQSASPDGCHWSDLIILMDTILDVFIWLSIPIATILFAWIGWTLIVEGNKSSAVSAARGRIVSLIKGMFFILASWLIVKLIVSVLAKPEYYQDFLN</sequence>
<evidence type="ECO:0000256" key="1">
    <source>
        <dbReference type="SAM" id="Phobius"/>
    </source>
</evidence>
<keyword evidence="1" id="KW-0472">Membrane</keyword>
<protein>
    <submittedName>
        <fullName evidence="2">Uncharacterized protein</fullName>
    </submittedName>
</protein>
<evidence type="ECO:0000313" key="3">
    <source>
        <dbReference type="Proteomes" id="UP000176865"/>
    </source>
</evidence>
<feature type="transmembrane region" description="Helical" evidence="1">
    <location>
        <begin position="106"/>
        <end position="125"/>
    </location>
</feature>
<accession>A0A1F5EPE6</accession>
<dbReference type="Proteomes" id="UP000176865">
    <property type="component" value="Unassembled WGS sequence"/>
</dbReference>
<gene>
    <name evidence="2" type="ORF">A2996_01500</name>
</gene>
<organism evidence="2 3">
    <name type="scientific">Candidatus Campbellbacteria bacterium RIFCSPLOWO2_01_FULL_34_15</name>
    <dbReference type="NCBI Taxonomy" id="1797579"/>
    <lineage>
        <taxon>Bacteria</taxon>
        <taxon>Candidatus Campbelliibacteriota</taxon>
    </lineage>
</organism>
<comment type="caution">
    <text evidence="2">The sequence shown here is derived from an EMBL/GenBank/DDBJ whole genome shotgun (WGS) entry which is preliminary data.</text>
</comment>
<reference evidence="2 3" key="1">
    <citation type="journal article" date="2016" name="Nat. Commun.">
        <title>Thousands of microbial genomes shed light on interconnected biogeochemical processes in an aquifer system.</title>
        <authorList>
            <person name="Anantharaman K."/>
            <person name="Brown C.T."/>
            <person name="Hug L.A."/>
            <person name="Sharon I."/>
            <person name="Castelle C.J."/>
            <person name="Probst A.J."/>
            <person name="Thomas B.C."/>
            <person name="Singh A."/>
            <person name="Wilkins M.J."/>
            <person name="Karaoz U."/>
            <person name="Brodie E.L."/>
            <person name="Williams K.H."/>
            <person name="Hubbard S.S."/>
            <person name="Banfield J.F."/>
        </authorList>
    </citation>
    <scope>NUCLEOTIDE SEQUENCE [LARGE SCALE GENOMIC DNA]</scope>
</reference>
<proteinExistence type="predicted"/>
<dbReference type="STRING" id="1797579.A2996_01500"/>